<gene>
    <name evidence="2" type="ORF">RUMLAC_02062</name>
</gene>
<dbReference type="Pfam" id="PF04754">
    <property type="entry name" value="Transposase_31"/>
    <property type="match status" value="1"/>
</dbReference>
<dbReference type="HOGENOM" id="CLU_066636_0_0_9"/>
<reference evidence="2 3" key="2">
    <citation type="submission" date="2008-08" db="EMBL/GenBank/DDBJ databases">
        <authorList>
            <person name="Fulton L."/>
            <person name="Clifton S."/>
            <person name="Fulton B."/>
            <person name="Xu J."/>
            <person name="Minx P."/>
            <person name="Pepin K.H."/>
            <person name="Johnson M."/>
            <person name="Bhonagiri V."/>
            <person name="Nash W.E."/>
            <person name="Mardis E.R."/>
            <person name="Wilson R.K."/>
        </authorList>
    </citation>
    <scope>NUCLEOTIDE SEQUENCE [LARGE SCALE GENOMIC DNA]</scope>
    <source>
        <strain evidence="2 3">ATCC 29176</strain>
    </source>
</reference>
<evidence type="ECO:0000313" key="2">
    <source>
        <dbReference type="EMBL" id="EDY32183.1"/>
    </source>
</evidence>
<feature type="domain" description="Transposase (putative) YhgA-like" evidence="1">
    <location>
        <begin position="157"/>
        <end position="248"/>
    </location>
</feature>
<dbReference type="Proteomes" id="UP000003254">
    <property type="component" value="Unassembled WGS sequence"/>
</dbReference>
<comment type="caution">
    <text evidence="2">The sequence shown here is derived from an EMBL/GenBank/DDBJ whole genome shotgun (WGS) entry which is preliminary data.</text>
</comment>
<evidence type="ECO:0000259" key="1">
    <source>
        <dbReference type="Pfam" id="PF04754"/>
    </source>
</evidence>
<accession>B5CRG1</accession>
<keyword evidence="3" id="KW-1185">Reference proteome</keyword>
<organism evidence="2 3">
    <name type="scientific">[Ruminococcus] lactaris ATCC 29176</name>
    <dbReference type="NCBI Taxonomy" id="471875"/>
    <lineage>
        <taxon>Bacteria</taxon>
        <taxon>Bacillati</taxon>
        <taxon>Bacillota</taxon>
        <taxon>Clostridia</taxon>
        <taxon>Lachnospirales</taxon>
        <taxon>Lachnospiraceae</taxon>
        <taxon>Mediterraneibacter</taxon>
    </lineage>
</organism>
<dbReference type="InterPro" id="IPR006842">
    <property type="entry name" value="Transposase_31"/>
</dbReference>
<name>B5CRG1_9FIRM</name>
<sequence>MESISYFKTISVRDFHFDDNDYIFIKEDLPMGQADVNVNLWLKDTKRFADLFNAILFQGKAVILPENLYPSPETTAVSLQDTQGKNVVKKQYRDIIMNWQDQALLMLLAVESQTAIHYAAPLKVMLYDSMEYAEQVRVKWKERPPRLSSAEFLSRFQKNDKLIPVITLIFYYGTEEWDGPLELHQMFDLGTEKKHAELMKKYLPNYHINLVDVRRLKNLESFQSDLQIIFGMLQYSQDKYALRTYVANHKDYFQKLDLETYHALGAFLNSRQLMEINVEKNEREELDMCKALEDIYNDGVQDGMEQGRRSGIAEGEASHKKEVAFQMQKLGYSLDAIAAVLRESVDGISQILAVVG</sequence>
<protein>
    <recommendedName>
        <fullName evidence="1">Transposase (putative) YhgA-like domain-containing protein</fullName>
    </recommendedName>
</protein>
<dbReference type="AlphaFoldDB" id="B5CRG1"/>
<dbReference type="EMBL" id="ABOU02000047">
    <property type="protein sequence ID" value="EDY32183.1"/>
    <property type="molecule type" value="Genomic_DNA"/>
</dbReference>
<reference evidence="2 3" key="1">
    <citation type="submission" date="2008-08" db="EMBL/GenBank/DDBJ databases">
        <title>Draft genome sequence of Ruminococcus lactaris ATCC 29176.</title>
        <authorList>
            <person name="Sudarsanam P."/>
            <person name="Ley R."/>
            <person name="Guruge J."/>
            <person name="Turnbaugh P.J."/>
            <person name="Mahowald M."/>
            <person name="Liep D."/>
            <person name="Gordon J."/>
        </authorList>
    </citation>
    <scope>NUCLEOTIDE SEQUENCE [LARGE SCALE GENOMIC DNA]</scope>
    <source>
        <strain evidence="2 3">ATCC 29176</strain>
    </source>
</reference>
<proteinExistence type="predicted"/>
<dbReference type="eggNOG" id="COG5464">
    <property type="taxonomic scope" value="Bacteria"/>
</dbReference>
<evidence type="ECO:0000313" key="3">
    <source>
        <dbReference type="Proteomes" id="UP000003254"/>
    </source>
</evidence>